<comment type="caution">
    <text evidence="2">The sequence shown here is derived from an EMBL/GenBank/DDBJ whole genome shotgun (WGS) entry which is preliminary data.</text>
</comment>
<reference evidence="2 3" key="1">
    <citation type="submission" date="2020-10" db="EMBL/GenBank/DDBJ databases">
        <title>Draft genome sequences of plant-associated actinobacteria.</title>
        <authorList>
            <person name="Tarlachkov S.V."/>
            <person name="Starodumova I.P."/>
            <person name="Dorofeeva L.V."/>
            <person name="Prisyazhnaya N.V."/>
            <person name="Roubtsova T.V."/>
            <person name="Chizhov V.N."/>
            <person name="Nadler S.A."/>
            <person name="Subbotin S.A."/>
            <person name="Evtushenko L.I."/>
        </authorList>
    </citation>
    <scope>NUCLEOTIDE SEQUENCE [LARGE SCALE GENOMIC DNA]</scope>
    <source>
        <strain evidence="2 3">VKM Ac-2886</strain>
    </source>
</reference>
<evidence type="ECO:0000259" key="1">
    <source>
        <dbReference type="Pfam" id="PF01872"/>
    </source>
</evidence>
<dbReference type="PANTHER" id="PTHR38011:SF11">
    <property type="entry name" value="2,5-DIAMINO-6-RIBOSYLAMINO-4(3H)-PYRIMIDINONE 5'-PHOSPHATE REDUCTASE"/>
    <property type="match status" value="1"/>
</dbReference>
<name>A0A8I0S7V6_9MICO</name>
<gene>
    <name evidence="2" type="ORF">ITJ42_00030</name>
</gene>
<dbReference type="InterPro" id="IPR002734">
    <property type="entry name" value="RibDG_C"/>
</dbReference>
<dbReference type="GO" id="GO:0008703">
    <property type="term" value="F:5-amino-6-(5-phosphoribosylamino)uracil reductase activity"/>
    <property type="evidence" value="ECO:0007669"/>
    <property type="project" value="InterPro"/>
</dbReference>
<protein>
    <submittedName>
        <fullName evidence="2">Dihydrofolate reductase</fullName>
    </submittedName>
</protein>
<dbReference type="Gene3D" id="3.40.430.10">
    <property type="entry name" value="Dihydrofolate Reductase, subunit A"/>
    <property type="match status" value="1"/>
</dbReference>
<evidence type="ECO:0000313" key="3">
    <source>
        <dbReference type="Proteomes" id="UP000634579"/>
    </source>
</evidence>
<dbReference type="InterPro" id="IPR050765">
    <property type="entry name" value="Riboflavin_Biosynth_HTPR"/>
</dbReference>
<dbReference type="SUPFAM" id="SSF53597">
    <property type="entry name" value="Dihydrofolate reductase-like"/>
    <property type="match status" value="1"/>
</dbReference>
<dbReference type="GO" id="GO:0009231">
    <property type="term" value="P:riboflavin biosynthetic process"/>
    <property type="evidence" value="ECO:0007669"/>
    <property type="project" value="InterPro"/>
</dbReference>
<sequence>MTRNRTWKGCVFIGTSLDGFIARPDGDLDWLADPTPRPHITGTSGHAALTWETFFPTIDTLVMGRTTYETIQGFDPWPFPEKRVIVLSTTLDPDDRVEIARTVDDAAAMLDGGAATRVYVDGGRTIQSFLAKGLIDEMTVSIAPVLIGKGHRLFGDLADDVQLTMRGHHSSEGDGLLRVTYNISRP</sequence>
<organism evidence="2 3">
    <name type="scientific">Clavibacter phaseoli</name>
    <dbReference type="NCBI Taxonomy" id="1734031"/>
    <lineage>
        <taxon>Bacteria</taxon>
        <taxon>Bacillati</taxon>
        <taxon>Actinomycetota</taxon>
        <taxon>Actinomycetes</taxon>
        <taxon>Micrococcales</taxon>
        <taxon>Microbacteriaceae</taxon>
        <taxon>Clavibacter</taxon>
    </lineage>
</organism>
<dbReference type="InterPro" id="IPR024072">
    <property type="entry name" value="DHFR-like_dom_sf"/>
</dbReference>
<proteinExistence type="predicted"/>
<dbReference type="EMBL" id="JADKRP010000001">
    <property type="protein sequence ID" value="MBF4629600.1"/>
    <property type="molecule type" value="Genomic_DNA"/>
</dbReference>
<dbReference type="Proteomes" id="UP000634579">
    <property type="component" value="Unassembled WGS sequence"/>
</dbReference>
<evidence type="ECO:0000313" key="2">
    <source>
        <dbReference type="EMBL" id="MBF4629600.1"/>
    </source>
</evidence>
<dbReference type="Pfam" id="PF01872">
    <property type="entry name" value="RibD_C"/>
    <property type="match status" value="1"/>
</dbReference>
<accession>A0A8I0S7V6</accession>
<dbReference type="PANTHER" id="PTHR38011">
    <property type="entry name" value="DIHYDROFOLATE REDUCTASE FAMILY PROTEIN (AFU_ORTHOLOGUE AFUA_8G06820)"/>
    <property type="match status" value="1"/>
</dbReference>
<keyword evidence="3" id="KW-1185">Reference proteome</keyword>
<dbReference type="RefSeq" id="WP_194673906.1">
    <property type="nucleotide sequence ID" value="NZ_JADKRP010000001.1"/>
</dbReference>
<dbReference type="AlphaFoldDB" id="A0A8I0S7V6"/>
<feature type="domain" description="Bacterial bifunctional deaminase-reductase C-terminal" evidence="1">
    <location>
        <begin position="11"/>
        <end position="169"/>
    </location>
</feature>